<comment type="similarity">
    <text evidence="2">Belongs to the ATPase F chain family.</text>
</comment>
<evidence type="ECO:0000256" key="16">
    <source>
        <dbReference type="ARBA" id="ARBA00054012"/>
    </source>
</evidence>
<organism evidence="19 20">
    <name type="scientific">Nyctereutes procyonoides</name>
    <name type="common">Raccoon dog</name>
    <name type="synonym">Canis procyonoides</name>
    <dbReference type="NCBI Taxonomy" id="34880"/>
    <lineage>
        <taxon>Eukaryota</taxon>
        <taxon>Metazoa</taxon>
        <taxon>Chordata</taxon>
        <taxon>Craniata</taxon>
        <taxon>Vertebrata</taxon>
        <taxon>Euteleostomi</taxon>
        <taxon>Mammalia</taxon>
        <taxon>Eutheria</taxon>
        <taxon>Laurasiatheria</taxon>
        <taxon>Carnivora</taxon>
        <taxon>Caniformia</taxon>
        <taxon>Canidae</taxon>
        <taxon>Nyctereutes</taxon>
    </lineage>
</organism>
<comment type="function">
    <text evidence="16">Subunit f, of the mitochondrial membrane ATP synthase complex (F(1)F(0) ATP synthase or Complex V) that produces ATP from ADP in the presence of a proton gradient across the membrane which is generated by electron transport complexes of the respiratory chain. ATP synthase complex consist of a soluble F(1) head domain - the catalytic core - and a membrane F(1) domain - the membrane proton channel. These two domains are linked by a central stalk rotating inside the F(1) region and a stationary peripheral stalk. During catalysis, ATP synthesis in the catalytic domain of F(1) is coupled via a rotary mechanism of the central stalk subunits to proton translocation. In vivo, can only synthesize ATP although its ATP hydrolase activity can be activated artificially in vitro. Part of the complex F(0) domain.</text>
</comment>
<dbReference type="AlphaFoldDB" id="A0A811ZY56"/>
<reference evidence="19" key="1">
    <citation type="submission" date="2020-12" db="EMBL/GenBank/DDBJ databases">
        <authorList>
            <consortium name="Molecular Ecology Group"/>
        </authorList>
    </citation>
    <scope>NUCLEOTIDE SEQUENCE</scope>
    <source>
        <strain evidence="19">TBG_1078</strain>
    </source>
</reference>
<dbReference type="Proteomes" id="UP000645828">
    <property type="component" value="Unassembled WGS sequence"/>
</dbReference>
<name>A0A811ZY56_NYCPR</name>
<evidence type="ECO:0000256" key="4">
    <source>
        <dbReference type="ARBA" id="ARBA00022547"/>
    </source>
</evidence>
<dbReference type="GO" id="GO:0045259">
    <property type="term" value="C:proton-transporting ATP synthase complex"/>
    <property type="evidence" value="ECO:0007669"/>
    <property type="project" value="UniProtKB-KW"/>
</dbReference>
<evidence type="ECO:0000313" key="19">
    <source>
        <dbReference type="EMBL" id="CAD7694129.1"/>
    </source>
</evidence>
<evidence type="ECO:0000256" key="7">
    <source>
        <dbReference type="ARBA" id="ARBA00022781"/>
    </source>
</evidence>
<evidence type="ECO:0000256" key="9">
    <source>
        <dbReference type="ARBA" id="ARBA00022989"/>
    </source>
</evidence>
<keyword evidence="5" id="KW-0597">Phosphoprotein</keyword>
<keyword evidence="14" id="KW-0066">ATP synthesis</keyword>
<sequence length="76" mass="9000">MEVKLGELPGWIQMQDFTPKGIAGTFQKGYYWYYSKYINVKKGCVAGISMVLAAYMLFNYCHSYKELKHEWLCKYH</sequence>
<keyword evidence="6" id="KW-0812">Transmembrane</keyword>
<dbReference type="GO" id="GO:0046933">
    <property type="term" value="F:proton-transporting ATP synthase activity, rotational mechanism"/>
    <property type="evidence" value="ECO:0007669"/>
    <property type="project" value="TreeGrafter"/>
</dbReference>
<evidence type="ECO:0000256" key="3">
    <source>
        <dbReference type="ARBA" id="ARBA00022448"/>
    </source>
</evidence>
<keyword evidence="11" id="KW-0406">Ion transport</keyword>
<evidence type="ECO:0000256" key="8">
    <source>
        <dbReference type="ARBA" id="ARBA00022792"/>
    </source>
</evidence>
<dbReference type="GO" id="GO:0005743">
    <property type="term" value="C:mitochondrial inner membrane"/>
    <property type="evidence" value="ECO:0007669"/>
    <property type="project" value="UniProtKB-SubCell"/>
</dbReference>
<evidence type="ECO:0000256" key="2">
    <source>
        <dbReference type="ARBA" id="ARBA00005895"/>
    </source>
</evidence>
<evidence type="ECO:0000256" key="6">
    <source>
        <dbReference type="ARBA" id="ARBA00022692"/>
    </source>
</evidence>
<proteinExistence type="inferred from homology"/>
<keyword evidence="10" id="KW-0007">Acetylation</keyword>
<evidence type="ECO:0000256" key="12">
    <source>
        <dbReference type="ARBA" id="ARBA00023128"/>
    </source>
</evidence>
<keyword evidence="4" id="KW-0138">CF(0)</keyword>
<evidence type="ECO:0000313" key="20">
    <source>
        <dbReference type="Proteomes" id="UP000645828"/>
    </source>
</evidence>
<keyword evidence="20" id="KW-1185">Reference proteome</keyword>
<evidence type="ECO:0000256" key="10">
    <source>
        <dbReference type="ARBA" id="ARBA00022990"/>
    </source>
</evidence>
<comment type="subunit">
    <text evidence="17">Component of the ATP synthase complex composed at least of ATP5F1A/subunit alpha, ATP5F1B/subunit beta, ATP5MC1/subunit c (homooctomer), MT-ATP6/subunit a, MT-ATP8/subunit 8, ATP5ME/subunit e, ATP5MF/subunit f, ATP5MG/subunit g, ATP5MK/subunit k, ATP5MJ/subunit j, ATP5F1C/subunit gamma, ATP5F1D/subunit delta, ATP5F1E/subunit epsilon, ATP5PF/subunit F6, ATP5PB/subunit b, ATP5PD/subunit d, ATP5PO/subunit OSCP. ATP synthase complex consists of a soluble F(1) head domain (subunits alpha(3) and beta(3)) - the catalytic core - and a membrane F(0) domain - the membrane proton channel (subunits c, a, 8, e, f, g, k and j). These two domains are linked by a central stalk (subunits gamma, delta, and epsilon) rotating inside the F1 region and a stationary peripheral stalk (subunits F6, b, d, and OSCP).</text>
</comment>
<evidence type="ECO:0000256" key="11">
    <source>
        <dbReference type="ARBA" id="ARBA00023065"/>
    </source>
</evidence>
<keyword evidence="13" id="KW-0472">Membrane</keyword>
<keyword evidence="3" id="KW-0813">Transport</keyword>
<evidence type="ECO:0000256" key="5">
    <source>
        <dbReference type="ARBA" id="ARBA00022553"/>
    </source>
</evidence>
<protein>
    <recommendedName>
        <fullName evidence="18">ATP synthase F(0) complex subunit f, mitochondrial</fullName>
    </recommendedName>
    <alternativeName>
        <fullName evidence="15">ATP synthase membrane subunit f</fullName>
    </alternativeName>
</protein>
<dbReference type="InterPro" id="IPR019344">
    <property type="entry name" value="F1F0-ATPsyn_F_prd"/>
</dbReference>
<dbReference type="GO" id="GO:0042776">
    <property type="term" value="P:proton motive force-driven mitochondrial ATP synthesis"/>
    <property type="evidence" value="ECO:0007669"/>
    <property type="project" value="TreeGrafter"/>
</dbReference>
<dbReference type="Pfam" id="PF10206">
    <property type="entry name" value="WRW"/>
    <property type="match status" value="1"/>
</dbReference>
<dbReference type="PANTHER" id="PTHR13080">
    <property type="entry name" value="ATP SYNTHASE F CHAIN, MITOCHONDRIAL-RELATED"/>
    <property type="match status" value="1"/>
</dbReference>
<evidence type="ECO:0000256" key="1">
    <source>
        <dbReference type="ARBA" id="ARBA00004434"/>
    </source>
</evidence>
<comment type="subcellular location">
    <subcellularLocation>
        <location evidence="1">Mitochondrion inner membrane</location>
        <topology evidence="1">Single-pass membrane protein</topology>
    </subcellularLocation>
</comment>
<keyword evidence="7" id="KW-0375">Hydrogen ion transport</keyword>
<gene>
    <name evidence="19" type="ORF">NYPRO_LOCUS26921</name>
</gene>
<keyword evidence="12" id="KW-0496">Mitochondrion</keyword>
<evidence type="ECO:0000256" key="14">
    <source>
        <dbReference type="ARBA" id="ARBA00023310"/>
    </source>
</evidence>
<accession>A0A811ZY56</accession>
<evidence type="ECO:0000256" key="15">
    <source>
        <dbReference type="ARBA" id="ARBA00032201"/>
    </source>
</evidence>
<evidence type="ECO:0000256" key="17">
    <source>
        <dbReference type="ARBA" id="ARBA00064647"/>
    </source>
</evidence>
<keyword evidence="8" id="KW-0999">Mitochondrion inner membrane</keyword>
<keyword evidence="9" id="KW-1133">Transmembrane helix</keyword>
<dbReference type="PANTHER" id="PTHR13080:SF16">
    <property type="entry name" value="ATP SYNTHASE SUBUNIT F, MITOCHONDRIAL"/>
    <property type="match status" value="1"/>
</dbReference>
<comment type="caution">
    <text evidence="19">The sequence shown here is derived from an EMBL/GenBank/DDBJ whole genome shotgun (WGS) entry which is preliminary data.</text>
</comment>
<evidence type="ECO:0000256" key="13">
    <source>
        <dbReference type="ARBA" id="ARBA00023136"/>
    </source>
</evidence>
<evidence type="ECO:0000256" key="18">
    <source>
        <dbReference type="ARBA" id="ARBA00070733"/>
    </source>
</evidence>
<dbReference type="EMBL" id="CAJHUB010000789">
    <property type="protein sequence ID" value="CAD7694129.1"/>
    <property type="molecule type" value="Genomic_DNA"/>
</dbReference>